<comment type="subcellular location">
    <subcellularLocation>
        <location evidence="2">Cell membrane</location>
    </subcellularLocation>
    <subcellularLocation>
        <location evidence="3">Membrane raft</location>
        <topology evidence="3">Multi-pass membrane protein</topology>
    </subcellularLocation>
</comment>
<comment type="catalytic activity">
    <reaction evidence="1">
        <text>ATP + protein L-histidine = ADP + protein N-phospho-L-histidine.</text>
        <dbReference type="EC" id="2.7.13.3"/>
    </reaction>
</comment>
<keyword evidence="11" id="KW-0067">ATP-binding</keyword>
<dbReference type="SMART" id="SM00304">
    <property type="entry name" value="HAMP"/>
    <property type="match status" value="1"/>
</dbReference>
<dbReference type="AlphaFoldDB" id="A0A165LD22"/>
<reference evidence="18 19" key="1">
    <citation type="submission" date="2016-03" db="EMBL/GenBank/DDBJ databases">
        <title>Speciation and ecological success in dimly lit waters: horizontal gene transfer in a green sulfur bacteria bloom unveiled by metagenomic assembly.</title>
        <authorList>
            <person name="Llorens-Mares T."/>
            <person name="Liu Z."/>
            <person name="Allen L.Z."/>
            <person name="Rusch D.B."/>
            <person name="Craig M.T."/>
            <person name="Dupont C.L."/>
            <person name="Bryant D.A."/>
            <person name="Casamayor E.O."/>
        </authorList>
    </citation>
    <scope>NUCLEOTIDE SEQUENCE [LARGE SCALE GENOMIC DNA]</scope>
    <source>
        <strain evidence="18">CIII</strain>
    </source>
</reference>
<dbReference type="CDD" id="cd00082">
    <property type="entry name" value="HisKA"/>
    <property type="match status" value="1"/>
</dbReference>
<dbReference type="InterPro" id="IPR005467">
    <property type="entry name" value="His_kinase_dom"/>
</dbReference>
<dbReference type="SMART" id="SM00091">
    <property type="entry name" value="PAS"/>
    <property type="match status" value="1"/>
</dbReference>
<dbReference type="InterPro" id="IPR036890">
    <property type="entry name" value="HATPase_C_sf"/>
</dbReference>
<dbReference type="Pfam" id="PF00989">
    <property type="entry name" value="PAS"/>
    <property type="match status" value="1"/>
</dbReference>
<dbReference type="PANTHER" id="PTHR42878">
    <property type="entry name" value="TWO-COMPONENT HISTIDINE KINASE"/>
    <property type="match status" value="1"/>
</dbReference>
<evidence type="ECO:0000256" key="9">
    <source>
        <dbReference type="ARBA" id="ARBA00022741"/>
    </source>
</evidence>
<keyword evidence="12 15" id="KW-1133">Transmembrane helix</keyword>
<dbReference type="PROSITE" id="PS50885">
    <property type="entry name" value="HAMP"/>
    <property type="match status" value="1"/>
</dbReference>
<dbReference type="Gene3D" id="1.10.287.130">
    <property type="match status" value="1"/>
</dbReference>
<feature type="domain" description="HAMP" evidence="17">
    <location>
        <begin position="193"/>
        <end position="245"/>
    </location>
</feature>
<dbReference type="EC" id="2.7.13.3" evidence="4"/>
<evidence type="ECO:0000256" key="15">
    <source>
        <dbReference type="SAM" id="Phobius"/>
    </source>
</evidence>
<evidence type="ECO:0000256" key="1">
    <source>
        <dbReference type="ARBA" id="ARBA00000085"/>
    </source>
</evidence>
<accession>A0A165LD22</accession>
<dbReference type="Pfam" id="PF00512">
    <property type="entry name" value="HisKA"/>
    <property type="match status" value="1"/>
</dbReference>
<comment type="caution">
    <text evidence="18">The sequence shown here is derived from an EMBL/GenBank/DDBJ whole genome shotgun (WGS) entry which is preliminary data.</text>
</comment>
<protein>
    <recommendedName>
        <fullName evidence="4">histidine kinase</fullName>
        <ecNumber evidence="4">2.7.13.3</ecNumber>
    </recommendedName>
</protein>
<evidence type="ECO:0000256" key="11">
    <source>
        <dbReference type="ARBA" id="ARBA00022840"/>
    </source>
</evidence>
<dbReference type="Gene3D" id="3.30.565.10">
    <property type="entry name" value="Histidine kinase-like ATPase, C-terminal domain"/>
    <property type="match status" value="1"/>
</dbReference>
<dbReference type="InterPro" id="IPR013767">
    <property type="entry name" value="PAS_fold"/>
</dbReference>
<dbReference type="GO" id="GO:0030295">
    <property type="term" value="F:protein kinase activator activity"/>
    <property type="evidence" value="ECO:0007669"/>
    <property type="project" value="TreeGrafter"/>
</dbReference>
<proteinExistence type="predicted"/>
<dbReference type="SMART" id="SM00387">
    <property type="entry name" value="HATPase_c"/>
    <property type="match status" value="1"/>
</dbReference>
<dbReference type="SUPFAM" id="SSF55785">
    <property type="entry name" value="PYP-like sensor domain (PAS domain)"/>
    <property type="match status" value="1"/>
</dbReference>
<evidence type="ECO:0000256" key="13">
    <source>
        <dbReference type="ARBA" id="ARBA00023012"/>
    </source>
</evidence>
<evidence type="ECO:0000256" key="12">
    <source>
        <dbReference type="ARBA" id="ARBA00022989"/>
    </source>
</evidence>
<dbReference type="GO" id="GO:0000155">
    <property type="term" value="F:phosphorelay sensor kinase activity"/>
    <property type="evidence" value="ECO:0007669"/>
    <property type="project" value="InterPro"/>
</dbReference>
<dbReference type="GO" id="GO:0045121">
    <property type="term" value="C:membrane raft"/>
    <property type="evidence" value="ECO:0007669"/>
    <property type="project" value="UniProtKB-SubCell"/>
</dbReference>
<feature type="domain" description="Histidine kinase" evidence="16">
    <location>
        <begin position="370"/>
        <end position="589"/>
    </location>
</feature>
<keyword evidence="13" id="KW-0902">Two-component regulatory system</keyword>
<feature type="transmembrane region" description="Helical" evidence="15">
    <location>
        <begin position="176"/>
        <end position="196"/>
    </location>
</feature>
<evidence type="ECO:0000256" key="10">
    <source>
        <dbReference type="ARBA" id="ARBA00022777"/>
    </source>
</evidence>
<dbReference type="SUPFAM" id="SSF47384">
    <property type="entry name" value="Homodimeric domain of signal transducing histidine kinase"/>
    <property type="match status" value="1"/>
</dbReference>
<keyword evidence="10 18" id="KW-0418">Kinase</keyword>
<dbReference type="FunFam" id="3.30.565.10:FF:000023">
    <property type="entry name" value="PAS domain-containing sensor histidine kinase"/>
    <property type="match status" value="1"/>
</dbReference>
<dbReference type="InterPro" id="IPR050351">
    <property type="entry name" value="BphY/WalK/GraS-like"/>
</dbReference>
<evidence type="ECO:0000313" key="19">
    <source>
        <dbReference type="Proteomes" id="UP000076481"/>
    </source>
</evidence>
<keyword evidence="9" id="KW-0547">Nucleotide-binding</keyword>
<evidence type="ECO:0000259" key="17">
    <source>
        <dbReference type="PROSITE" id="PS50885"/>
    </source>
</evidence>
<dbReference type="EMBL" id="LVWG01000033">
    <property type="protein sequence ID" value="KZK73871.1"/>
    <property type="molecule type" value="Genomic_DNA"/>
</dbReference>
<dbReference type="SUPFAM" id="SSF55874">
    <property type="entry name" value="ATPase domain of HSP90 chaperone/DNA topoisomerase II/histidine kinase"/>
    <property type="match status" value="1"/>
</dbReference>
<evidence type="ECO:0000259" key="16">
    <source>
        <dbReference type="PROSITE" id="PS50109"/>
    </source>
</evidence>
<name>A0A165LD22_PELLU</name>
<dbReference type="PANTHER" id="PTHR42878:SF7">
    <property type="entry name" value="SENSOR HISTIDINE KINASE GLRK"/>
    <property type="match status" value="1"/>
</dbReference>
<dbReference type="PRINTS" id="PR00344">
    <property type="entry name" value="BCTRLSENSOR"/>
</dbReference>
<evidence type="ECO:0000256" key="7">
    <source>
        <dbReference type="ARBA" id="ARBA00022679"/>
    </source>
</evidence>
<dbReference type="PROSITE" id="PS50109">
    <property type="entry name" value="HIS_KIN"/>
    <property type="match status" value="1"/>
</dbReference>
<evidence type="ECO:0000256" key="3">
    <source>
        <dbReference type="ARBA" id="ARBA00004314"/>
    </source>
</evidence>
<dbReference type="Pfam" id="PF02518">
    <property type="entry name" value="HATPase_c"/>
    <property type="match status" value="1"/>
</dbReference>
<gene>
    <name evidence="18" type="ORF">A3K90_03505</name>
</gene>
<dbReference type="InterPro" id="IPR003594">
    <property type="entry name" value="HATPase_dom"/>
</dbReference>
<sequence>MQARVSFRLGAVFGVIVFLTVIVSYLTLGRQLREVLQTSIGMELKRELALNREMLKSGAARAGVEADPDGWADRIGSILDLRVTLIAIDGRVIGDSYIDRDKLSRIENHGMRPEVRGALSGSFGQNARYSRTIKEQMLYMAVAVGSPRPFAVLRFAKPLYDIRLFEAGVRKGIERGLFFALLFSLGVVLLTAFFIARPLRRIAETAEKRVHGDFSGTIPSHRRDEIGMLARACNFMSEEIRKMSRSEEWYRAVFSGIREAIVVTDSACDIILLNPSAARMFRLSGAMFQSRPLTMLGDSGLRALIDRVHRSRTAVLKEEMAVTTVKGIRTMQISSMPVVRDGEFDGSVFVLNDITRLRNLERIRRDFVSSVSHELRTPLTSIRGYAETLLDGAMNDPEHAQAFLRIILQESEQLTALVNDVLDLSKIESGRIEYTYGPVDLSKVVENSMEMLRPAFAKKEVTFELSIPQGLPPVLADEAYLGIVVRNLLDNAVKYVEAGTGRVRFSAFRTGDSVQFDVEDNGSGIGHQDLDRIFERFYRVDKARSRQLGGTGLGLSIVKHIVLSHKGDIKVRSRLNRGSTFSVTLPMASDFSNTRT</sequence>
<dbReference type="InterPro" id="IPR035965">
    <property type="entry name" value="PAS-like_dom_sf"/>
</dbReference>
<dbReference type="Proteomes" id="UP000076481">
    <property type="component" value="Unassembled WGS sequence"/>
</dbReference>
<dbReference type="GO" id="GO:0005886">
    <property type="term" value="C:plasma membrane"/>
    <property type="evidence" value="ECO:0007669"/>
    <property type="project" value="UniProtKB-SubCell"/>
</dbReference>
<keyword evidence="6" id="KW-0597">Phosphoprotein</keyword>
<dbReference type="InterPro" id="IPR003661">
    <property type="entry name" value="HisK_dim/P_dom"/>
</dbReference>
<keyword evidence="8 15" id="KW-0812">Transmembrane</keyword>
<evidence type="ECO:0000256" key="5">
    <source>
        <dbReference type="ARBA" id="ARBA00022475"/>
    </source>
</evidence>
<dbReference type="InterPro" id="IPR003660">
    <property type="entry name" value="HAMP_dom"/>
</dbReference>
<dbReference type="GO" id="GO:0007234">
    <property type="term" value="P:osmosensory signaling via phosphorelay pathway"/>
    <property type="evidence" value="ECO:0007669"/>
    <property type="project" value="TreeGrafter"/>
</dbReference>
<dbReference type="FunFam" id="1.10.287.130:FF:000001">
    <property type="entry name" value="Two-component sensor histidine kinase"/>
    <property type="match status" value="1"/>
</dbReference>
<dbReference type="Gene3D" id="3.30.450.20">
    <property type="entry name" value="PAS domain"/>
    <property type="match status" value="1"/>
</dbReference>
<dbReference type="InterPro" id="IPR036097">
    <property type="entry name" value="HisK_dim/P_sf"/>
</dbReference>
<dbReference type="InterPro" id="IPR004358">
    <property type="entry name" value="Sig_transdc_His_kin-like_C"/>
</dbReference>
<evidence type="ECO:0000256" key="14">
    <source>
        <dbReference type="ARBA" id="ARBA00023136"/>
    </source>
</evidence>
<evidence type="ECO:0000256" key="8">
    <source>
        <dbReference type="ARBA" id="ARBA00022692"/>
    </source>
</evidence>
<evidence type="ECO:0000256" key="6">
    <source>
        <dbReference type="ARBA" id="ARBA00022553"/>
    </source>
</evidence>
<dbReference type="SMART" id="SM00388">
    <property type="entry name" value="HisKA"/>
    <property type="match status" value="1"/>
</dbReference>
<feature type="transmembrane region" description="Helical" evidence="15">
    <location>
        <begin position="6"/>
        <end position="28"/>
    </location>
</feature>
<dbReference type="InterPro" id="IPR000014">
    <property type="entry name" value="PAS"/>
</dbReference>
<dbReference type="NCBIfam" id="TIGR00229">
    <property type="entry name" value="sensory_box"/>
    <property type="match status" value="1"/>
</dbReference>
<dbReference type="Pfam" id="PF00672">
    <property type="entry name" value="HAMP"/>
    <property type="match status" value="1"/>
</dbReference>
<dbReference type="CDD" id="cd06225">
    <property type="entry name" value="HAMP"/>
    <property type="match status" value="1"/>
</dbReference>
<dbReference type="GO" id="GO:0000156">
    <property type="term" value="F:phosphorelay response regulator activity"/>
    <property type="evidence" value="ECO:0007669"/>
    <property type="project" value="TreeGrafter"/>
</dbReference>
<keyword evidence="7" id="KW-0808">Transferase</keyword>
<dbReference type="GO" id="GO:0005524">
    <property type="term" value="F:ATP binding"/>
    <property type="evidence" value="ECO:0007669"/>
    <property type="project" value="UniProtKB-KW"/>
</dbReference>
<dbReference type="RefSeq" id="WP_303682059.1">
    <property type="nucleotide sequence ID" value="NZ_LVWG01000033.1"/>
</dbReference>
<dbReference type="CDD" id="cd00075">
    <property type="entry name" value="HATPase"/>
    <property type="match status" value="1"/>
</dbReference>
<keyword evidence="5" id="KW-1003">Cell membrane</keyword>
<evidence type="ECO:0000313" key="18">
    <source>
        <dbReference type="EMBL" id="KZK73871.1"/>
    </source>
</evidence>
<organism evidence="18 19">
    <name type="scientific">Pelodictyon luteolum</name>
    <dbReference type="NCBI Taxonomy" id="1100"/>
    <lineage>
        <taxon>Bacteria</taxon>
        <taxon>Pseudomonadati</taxon>
        <taxon>Chlorobiota</taxon>
        <taxon>Chlorobiia</taxon>
        <taxon>Chlorobiales</taxon>
        <taxon>Chlorobiaceae</taxon>
        <taxon>Chlorobium/Pelodictyon group</taxon>
        <taxon>Pelodictyon</taxon>
    </lineage>
</organism>
<keyword evidence="14 15" id="KW-0472">Membrane</keyword>
<dbReference type="GO" id="GO:0006355">
    <property type="term" value="P:regulation of DNA-templated transcription"/>
    <property type="evidence" value="ECO:0007669"/>
    <property type="project" value="InterPro"/>
</dbReference>
<evidence type="ECO:0000256" key="4">
    <source>
        <dbReference type="ARBA" id="ARBA00012438"/>
    </source>
</evidence>
<dbReference type="SUPFAM" id="SSF158472">
    <property type="entry name" value="HAMP domain-like"/>
    <property type="match status" value="1"/>
</dbReference>
<dbReference type="Gene3D" id="1.10.8.500">
    <property type="entry name" value="HAMP domain in histidine kinase"/>
    <property type="match status" value="1"/>
</dbReference>
<evidence type="ECO:0000256" key="2">
    <source>
        <dbReference type="ARBA" id="ARBA00004236"/>
    </source>
</evidence>